<organism evidence="3 4">
    <name type="scientific">Cinnamomum micranthum f. kanehirae</name>
    <dbReference type="NCBI Taxonomy" id="337451"/>
    <lineage>
        <taxon>Eukaryota</taxon>
        <taxon>Viridiplantae</taxon>
        <taxon>Streptophyta</taxon>
        <taxon>Embryophyta</taxon>
        <taxon>Tracheophyta</taxon>
        <taxon>Spermatophyta</taxon>
        <taxon>Magnoliopsida</taxon>
        <taxon>Magnoliidae</taxon>
        <taxon>Laurales</taxon>
        <taxon>Lauraceae</taxon>
        <taxon>Cinnamomum</taxon>
    </lineage>
</organism>
<sequence length="268" mass="28554">MSSAFASSLCLASANLRTTTKVKHVSRSFSGDNICSNEGNALGQGASCVLAPLGLQCQSKKPMKEMRQVRLLCAADSSKVATDAVSIGSENMESTLNENQSLAAKTASLISATGNAEAEVSARDETGSQMQGADSGGSQTDSEANRVNVSSLSVQSLPKRSPLTAREKLRAARVLNKYTESRPSKREMGRSVLDALRESDVGKPRGLPQAPTNLFDDSKRGMPKQGLTFDFPGGVDLFVIVFSFVFISSVMFATTYIVWKAGAIHFNE</sequence>
<feature type="compositionally biased region" description="Polar residues" evidence="1">
    <location>
        <begin position="127"/>
        <end position="158"/>
    </location>
</feature>
<dbReference type="STRING" id="337451.A0A3S3MNP1"/>
<name>A0A3S3MNP1_9MAGN</name>
<keyword evidence="2" id="KW-0472">Membrane</keyword>
<feature type="transmembrane region" description="Helical" evidence="2">
    <location>
        <begin position="237"/>
        <end position="259"/>
    </location>
</feature>
<dbReference type="PANTHER" id="PTHR37233:SF2">
    <property type="entry name" value="TRANSMEMBRANE PROTEIN"/>
    <property type="match status" value="1"/>
</dbReference>
<evidence type="ECO:0000256" key="2">
    <source>
        <dbReference type="SAM" id="Phobius"/>
    </source>
</evidence>
<keyword evidence="2" id="KW-0812">Transmembrane</keyword>
<comment type="caution">
    <text evidence="3">The sequence shown here is derived from an EMBL/GenBank/DDBJ whole genome shotgun (WGS) entry which is preliminary data.</text>
</comment>
<protein>
    <submittedName>
        <fullName evidence="3">Differentiation-associated protein 1, putative isoform 1</fullName>
    </submittedName>
</protein>
<proteinExistence type="predicted"/>
<keyword evidence="4" id="KW-1185">Reference proteome</keyword>
<dbReference type="EMBL" id="QPKB01000002">
    <property type="protein sequence ID" value="RWR76963.1"/>
    <property type="molecule type" value="Genomic_DNA"/>
</dbReference>
<dbReference type="OrthoDB" id="1938146at2759"/>
<gene>
    <name evidence="3" type="ORF">CKAN_00543000</name>
</gene>
<evidence type="ECO:0000256" key="1">
    <source>
        <dbReference type="SAM" id="MobiDB-lite"/>
    </source>
</evidence>
<evidence type="ECO:0000313" key="3">
    <source>
        <dbReference type="EMBL" id="RWR76963.1"/>
    </source>
</evidence>
<keyword evidence="2" id="KW-1133">Transmembrane helix</keyword>
<dbReference type="AlphaFoldDB" id="A0A3S3MNP1"/>
<dbReference type="PANTHER" id="PTHR37233">
    <property type="entry name" value="TRANSMEMBRANE PROTEIN"/>
    <property type="match status" value="1"/>
</dbReference>
<dbReference type="GO" id="GO:0009535">
    <property type="term" value="C:chloroplast thylakoid membrane"/>
    <property type="evidence" value="ECO:0007669"/>
    <property type="project" value="TreeGrafter"/>
</dbReference>
<feature type="region of interest" description="Disordered" evidence="1">
    <location>
        <begin position="115"/>
        <end position="165"/>
    </location>
</feature>
<accession>A0A3S3MNP1</accession>
<reference evidence="3 4" key="1">
    <citation type="journal article" date="2019" name="Nat. Plants">
        <title>Stout camphor tree genome fills gaps in understanding of flowering plant genome evolution.</title>
        <authorList>
            <person name="Chaw S.M."/>
            <person name="Liu Y.C."/>
            <person name="Wu Y.W."/>
            <person name="Wang H.Y."/>
            <person name="Lin C.I."/>
            <person name="Wu C.S."/>
            <person name="Ke H.M."/>
            <person name="Chang L.Y."/>
            <person name="Hsu C.Y."/>
            <person name="Yang H.T."/>
            <person name="Sudianto E."/>
            <person name="Hsu M.H."/>
            <person name="Wu K.P."/>
            <person name="Wang L.N."/>
            <person name="Leebens-Mack J.H."/>
            <person name="Tsai I.J."/>
        </authorList>
    </citation>
    <scope>NUCLEOTIDE SEQUENCE [LARGE SCALE GENOMIC DNA]</scope>
    <source>
        <strain evidence="4">cv. Chaw 1501</strain>
        <tissue evidence="3">Young leaves</tissue>
    </source>
</reference>
<dbReference type="Proteomes" id="UP000283530">
    <property type="component" value="Unassembled WGS sequence"/>
</dbReference>
<evidence type="ECO:0000313" key="4">
    <source>
        <dbReference type="Proteomes" id="UP000283530"/>
    </source>
</evidence>